<feature type="domain" description="HTH cro/C1-type" evidence="2">
    <location>
        <begin position="19"/>
        <end position="73"/>
    </location>
</feature>
<evidence type="ECO:0000259" key="2">
    <source>
        <dbReference type="PROSITE" id="PS50943"/>
    </source>
</evidence>
<dbReference type="InterPro" id="IPR014710">
    <property type="entry name" value="RmlC-like_jellyroll"/>
</dbReference>
<dbReference type="InterPro" id="IPR011051">
    <property type="entry name" value="RmlC_Cupin_sf"/>
</dbReference>
<comment type="caution">
    <text evidence="3">The sequence shown here is derived from an EMBL/GenBank/DDBJ whole genome shotgun (WGS) entry which is preliminary data.</text>
</comment>
<dbReference type="InterPro" id="IPR010982">
    <property type="entry name" value="Lambda_DNA-bd_dom_sf"/>
</dbReference>
<organism evidence="3 4">
    <name type="scientific">Rothia kristinae</name>
    <dbReference type="NCBI Taxonomy" id="37923"/>
    <lineage>
        <taxon>Bacteria</taxon>
        <taxon>Bacillati</taxon>
        <taxon>Actinomycetota</taxon>
        <taxon>Actinomycetes</taxon>
        <taxon>Micrococcales</taxon>
        <taxon>Micrococcaceae</taxon>
        <taxon>Rothia</taxon>
    </lineage>
</organism>
<dbReference type="PROSITE" id="PS50943">
    <property type="entry name" value="HTH_CROC1"/>
    <property type="match status" value="1"/>
</dbReference>
<dbReference type="Proteomes" id="UP000053171">
    <property type="component" value="Unassembled WGS sequence"/>
</dbReference>
<reference evidence="3" key="1">
    <citation type="submission" date="2016-06" db="EMBL/GenBank/DDBJ databases">
        <title>Identification of putative biosynthetic pathways for the production of bioactive secondary metabolites by the marine actinomycete Kocuria kristinae RUTW2-3.</title>
        <authorList>
            <person name="Waterworth S.C."/>
            <person name="Walmsley T.A."/>
            <person name="Matongo T."/>
            <person name="Davies-Coleman M.T."/>
            <person name="Dorrington R.A."/>
        </authorList>
    </citation>
    <scope>NUCLEOTIDE SEQUENCE [LARGE SCALE GENOMIC DNA]</scope>
    <source>
        <strain evidence="3">RUTW2-3</strain>
    </source>
</reference>
<dbReference type="EMBL" id="LJBJ02000003">
    <property type="protein sequence ID" value="OAX52576.1"/>
    <property type="molecule type" value="Genomic_DNA"/>
</dbReference>
<dbReference type="Pfam" id="PF07883">
    <property type="entry name" value="Cupin_2"/>
    <property type="match status" value="1"/>
</dbReference>
<dbReference type="SMART" id="SM00530">
    <property type="entry name" value="HTH_XRE"/>
    <property type="match status" value="1"/>
</dbReference>
<dbReference type="SUPFAM" id="SSF51182">
    <property type="entry name" value="RmlC-like cupins"/>
    <property type="match status" value="1"/>
</dbReference>
<dbReference type="Pfam" id="PF13560">
    <property type="entry name" value="HTH_31"/>
    <property type="match status" value="1"/>
</dbReference>
<gene>
    <name evidence="3" type="ORF">AN277_0203005</name>
</gene>
<dbReference type="GO" id="GO:0005829">
    <property type="term" value="C:cytosol"/>
    <property type="evidence" value="ECO:0007669"/>
    <property type="project" value="TreeGrafter"/>
</dbReference>
<dbReference type="PANTHER" id="PTHR46797">
    <property type="entry name" value="HTH-TYPE TRANSCRIPTIONAL REGULATOR"/>
    <property type="match status" value="1"/>
</dbReference>
<dbReference type="SUPFAM" id="SSF47413">
    <property type="entry name" value="lambda repressor-like DNA-binding domains"/>
    <property type="match status" value="1"/>
</dbReference>
<dbReference type="CDD" id="cd02209">
    <property type="entry name" value="cupin_XRE_C"/>
    <property type="match status" value="1"/>
</dbReference>
<dbReference type="InterPro" id="IPR001387">
    <property type="entry name" value="Cro/C1-type_HTH"/>
</dbReference>
<evidence type="ECO:0000313" key="3">
    <source>
        <dbReference type="EMBL" id="OAX52576.1"/>
    </source>
</evidence>
<dbReference type="RefSeq" id="WP_061225561.1">
    <property type="nucleotide sequence ID" value="NZ_CP113782.1"/>
</dbReference>
<proteinExistence type="predicted"/>
<dbReference type="CDD" id="cd00093">
    <property type="entry name" value="HTH_XRE"/>
    <property type="match status" value="1"/>
</dbReference>
<evidence type="ECO:0000256" key="1">
    <source>
        <dbReference type="ARBA" id="ARBA00023125"/>
    </source>
</evidence>
<accession>A0A199NV33</accession>
<name>A0A199NV33_9MICC</name>
<sequence length="188" mass="20205">MKALPVQQSERDPELGARLRNHRLRAHMTIEQLAGAAGLTKGFLSRVERDQTSPSVASLVKICRALRVPVGQLFEEPPTTVVRLAEAPHVDLGGTGIAERLVSAPELEGAQVIRASVAPGGEGEEALYTVECETELLHVISGRFLLRTAAGEHALGPGDTVTFSGREPHSWRSLGEEPAEVLWILLAP</sequence>
<dbReference type="InterPro" id="IPR050807">
    <property type="entry name" value="TransReg_Diox_bact_type"/>
</dbReference>
<evidence type="ECO:0000313" key="4">
    <source>
        <dbReference type="Proteomes" id="UP000053171"/>
    </source>
</evidence>
<dbReference type="GO" id="GO:0003677">
    <property type="term" value="F:DNA binding"/>
    <property type="evidence" value="ECO:0007669"/>
    <property type="project" value="UniProtKB-KW"/>
</dbReference>
<dbReference type="GO" id="GO:0003700">
    <property type="term" value="F:DNA-binding transcription factor activity"/>
    <property type="evidence" value="ECO:0007669"/>
    <property type="project" value="TreeGrafter"/>
</dbReference>
<dbReference type="PANTHER" id="PTHR46797:SF1">
    <property type="entry name" value="METHYLPHOSPHONATE SYNTHASE"/>
    <property type="match status" value="1"/>
</dbReference>
<dbReference type="STRING" id="37923.BK826_07405"/>
<dbReference type="Gene3D" id="2.60.120.10">
    <property type="entry name" value="Jelly Rolls"/>
    <property type="match status" value="1"/>
</dbReference>
<dbReference type="AlphaFoldDB" id="A0A199NV33"/>
<dbReference type="InterPro" id="IPR013096">
    <property type="entry name" value="Cupin_2"/>
</dbReference>
<keyword evidence="4" id="KW-1185">Reference proteome</keyword>
<dbReference type="Gene3D" id="1.10.260.40">
    <property type="entry name" value="lambda repressor-like DNA-binding domains"/>
    <property type="match status" value="1"/>
</dbReference>
<protein>
    <submittedName>
        <fullName evidence="3">XRE family transcriptional regulator</fullName>
    </submittedName>
</protein>
<keyword evidence="1" id="KW-0238">DNA-binding</keyword>